<reference evidence="2 3" key="1">
    <citation type="submission" date="2020-01" db="EMBL/GenBank/DDBJ databases">
        <title>Draft genome assembly of Ensifer adhaerens T173.</title>
        <authorList>
            <person name="Craig J.E."/>
            <person name="Stinchcombe J.R."/>
        </authorList>
    </citation>
    <scope>NUCLEOTIDE SEQUENCE [LARGE SCALE GENOMIC DNA]</scope>
    <source>
        <strain evidence="2 3">T173</strain>
    </source>
</reference>
<keyword evidence="1" id="KW-0472">Membrane</keyword>
<keyword evidence="1" id="KW-0812">Transmembrane</keyword>
<sequence length="293" mass="33369">MDERARSRYRWDLLPQEWPVAEVPIAMWPFEDDVYPEGYLLPVDVTGTPLRWRDFGRRHGVAVLHYGHYGLFAADNVRLPDGTRGRVRLAPQGPHWRRPLNDHNRAWSSAAVAIPVHWRWGTLTIGPDDVVFEDDQSLPEYMLQGRNERLDYDLCQSSEIRNLALTMEGCNALYGLLVERHWARSPDDESCSYTRKGAARLLAKIRGLGETFYDFTSPGWLCYRGYAAEHERISRQLERRGWHDVTEKPASLSADGAGASDGMPELLRTMALFVVGTMVAFFILLAITILAPV</sequence>
<keyword evidence="1" id="KW-1133">Transmembrane helix</keyword>
<organism evidence="2 3">
    <name type="scientific">Ensifer canadensis</name>
    <dbReference type="NCBI Taxonomy" id="555315"/>
    <lineage>
        <taxon>Bacteria</taxon>
        <taxon>Pseudomonadati</taxon>
        <taxon>Pseudomonadota</taxon>
        <taxon>Alphaproteobacteria</taxon>
        <taxon>Hyphomicrobiales</taxon>
        <taxon>Rhizobiaceae</taxon>
        <taxon>Sinorhizobium/Ensifer group</taxon>
        <taxon>Ensifer</taxon>
    </lineage>
</organism>
<proteinExistence type="predicted"/>
<protein>
    <submittedName>
        <fullName evidence="2">Uncharacterized protein</fullName>
    </submittedName>
</protein>
<evidence type="ECO:0000313" key="2">
    <source>
        <dbReference type="EMBL" id="MBM3092076.1"/>
    </source>
</evidence>
<evidence type="ECO:0000256" key="1">
    <source>
        <dbReference type="SAM" id="Phobius"/>
    </source>
</evidence>
<dbReference type="RefSeq" id="WP_203528157.1">
    <property type="nucleotide sequence ID" value="NZ_CP083370.1"/>
</dbReference>
<name>A0AAW4FLS2_9HYPH</name>
<gene>
    <name evidence="2" type="ORF">GFB56_14800</name>
</gene>
<dbReference type="AlphaFoldDB" id="A0AAW4FLS2"/>
<dbReference type="Proteomes" id="UP000744980">
    <property type="component" value="Unassembled WGS sequence"/>
</dbReference>
<evidence type="ECO:0000313" key="3">
    <source>
        <dbReference type="Proteomes" id="UP000744980"/>
    </source>
</evidence>
<keyword evidence="3" id="KW-1185">Reference proteome</keyword>
<feature type="transmembrane region" description="Helical" evidence="1">
    <location>
        <begin position="270"/>
        <end position="291"/>
    </location>
</feature>
<dbReference type="EMBL" id="WXFA01000008">
    <property type="protein sequence ID" value="MBM3092076.1"/>
    <property type="molecule type" value="Genomic_DNA"/>
</dbReference>
<comment type="caution">
    <text evidence="2">The sequence shown here is derived from an EMBL/GenBank/DDBJ whole genome shotgun (WGS) entry which is preliminary data.</text>
</comment>
<accession>A0AAW4FLS2</accession>